<feature type="compositionally biased region" description="Basic residues" evidence="1">
    <location>
        <begin position="347"/>
        <end position="357"/>
    </location>
</feature>
<dbReference type="STRING" id="569365.A0A0D2ABY9"/>
<feature type="region of interest" description="Disordered" evidence="1">
    <location>
        <begin position="338"/>
        <end position="369"/>
    </location>
</feature>
<feature type="compositionally biased region" description="Low complexity" evidence="1">
    <location>
        <begin position="592"/>
        <end position="649"/>
    </location>
</feature>
<feature type="region of interest" description="Disordered" evidence="1">
    <location>
        <begin position="846"/>
        <end position="868"/>
    </location>
</feature>
<evidence type="ECO:0000313" key="3">
    <source>
        <dbReference type="Proteomes" id="UP000054466"/>
    </source>
</evidence>
<feature type="compositionally biased region" description="Pro residues" evidence="1">
    <location>
        <begin position="1105"/>
        <end position="1118"/>
    </location>
</feature>
<feature type="compositionally biased region" description="Basic and acidic residues" evidence="1">
    <location>
        <begin position="301"/>
        <end position="315"/>
    </location>
</feature>
<dbReference type="HOGENOM" id="CLU_006920_0_0_1"/>
<feature type="compositionally biased region" description="Polar residues" evidence="1">
    <location>
        <begin position="1003"/>
        <end position="1019"/>
    </location>
</feature>
<name>A0A0D2ABY9_9EURO</name>
<feature type="compositionally biased region" description="Low complexity" evidence="1">
    <location>
        <begin position="910"/>
        <end position="984"/>
    </location>
</feature>
<feature type="region of interest" description="Disordered" evidence="1">
    <location>
        <begin position="896"/>
        <end position="1051"/>
    </location>
</feature>
<feature type="compositionally biased region" description="Polar residues" evidence="1">
    <location>
        <begin position="896"/>
        <end position="909"/>
    </location>
</feature>
<dbReference type="VEuPathDB" id="FungiDB:PV07_12219"/>
<protein>
    <submittedName>
        <fullName evidence="2">Uncharacterized protein</fullName>
    </submittedName>
</protein>
<feature type="region of interest" description="Disordered" evidence="1">
    <location>
        <begin position="1090"/>
        <end position="1148"/>
    </location>
</feature>
<feature type="compositionally biased region" description="Gly residues" evidence="1">
    <location>
        <begin position="1129"/>
        <end position="1139"/>
    </location>
</feature>
<accession>A0A0D2ABY9</accession>
<dbReference type="EMBL" id="KN847047">
    <property type="protein sequence ID" value="KIW22322.1"/>
    <property type="molecule type" value="Genomic_DNA"/>
</dbReference>
<feature type="compositionally biased region" description="Basic and acidic residues" evidence="1">
    <location>
        <begin position="259"/>
        <end position="282"/>
    </location>
</feature>
<feature type="region of interest" description="Disordered" evidence="1">
    <location>
        <begin position="152"/>
        <end position="202"/>
    </location>
</feature>
<feature type="compositionally biased region" description="Polar residues" evidence="1">
    <location>
        <begin position="152"/>
        <end position="163"/>
    </location>
</feature>
<reference evidence="2 3" key="1">
    <citation type="submission" date="2015-01" db="EMBL/GenBank/DDBJ databases">
        <title>The Genome Sequence of Cladophialophora immunda CBS83496.</title>
        <authorList>
            <consortium name="The Broad Institute Genomics Platform"/>
            <person name="Cuomo C."/>
            <person name="de Hoog S."/>
            <person name="Gorbushina A."/>
            <person name="Stielow B."/>
            <person name="Teixiera M."/>
            <person name="Abouelleil A."/>
            <person name="Chapman S.B."/>
            <person name="Priest M."/>
            <person name="Young S.K."/>
            <person name="Wortman J."/>
            <person name="Nusbaum C."/>
            <person name="Birren B."/>
        </authorList>
    </citation>
    <scope>NUCLEOTIDE SEQUENCE [LARGE SCALE GENOMIC DNA]</scope>
    <source>
        <strain evidence="2 3">CBS 83496</strain>
    </source>
</reference>
<evidence type="ECO:0000256" key="1">
    <source>
        <dbReference type="SAM" id="MobiDB-lite"/>
    </source>
</evidence>
<feature type="region of interest" description="Disordered" evidence="1">
    <location>
        <begin position="511"/>
        <end position="724"/>
    </location>
</feature>
<organism evidence="2 3">
    <name type="scientific">Cladophialophora immunda</name>
    <dbReference type="NCBI Taxonomy" id="569365"/>
    <lineage>
        <taxon>Eukaryota</taxon>
        <taxon>Fungi</taxon>
        <taxon>Dikarya</taxon>
        <taxon>Ascomycota</taxon>
        <taxon>Pezizomycotina</taxon>
        <taxon>Eurotiomycetes</taxon>
        <taxon>Chaetothyriomycetidae</taxon>
        <taxon>Chaetothyriales</taxon>
        <taxon>Herpotrichiellaceae</taxon>
        <taxon>Cladophialophora</taxon>
    </lineage>
</organism>
<evidence type="ECO:0000313" key="2">
    <source>
        <dbReference type="EMBL" id="KIW22322.1"/>
    </source>
</evidence>
<dbReference type="Proteomes" id="UP000054466">
    <property type="component" value="Unassembled WGS sequence"/>
</dbReference>
<feature type="compositionally biased region" description="Polar residues" evidence="1">
    <location>
        <begin position="511"/>
        <end position="521"/>
    </location>
</feature>
<dbReference type="OrthoDB" id="5423516at2759"/>
<feature type="compositionally biased region" description="Polar residues" evidence="1">
    <location>
        <begin position="695"/>
        <end position="723"/>
    </location>
</feature>
<sequence>MPTLKDLVCHVQWADTGSAFPEYGTVYGDGVVETYIAIPSHPQAFTIRLTSRKFIYRGLAMVVFIDGNYQCNRNRVNLQPAKDDVPEIRTNIDFLVRQKEKPLGDGTYMGREWRFDDCNLVSQLPEGVDKGHFDELGTIEILVLRCSSNKLGESQCSTTSSAEHSGIMDDDEEAREELEAGDSRSQSNTGNPPAQAEPPQAEEQDALGGLFGLFDGPADGWPFFAANPGDAPSDGYSRWHWQAPVGHHAPYGPHQRPQHSSDYRPASEHYAEPRRVRYDYHDSPPSSAYARPPNPRPPPVRPERHVHFDYGDRTGSHPTTYHTRYDHEPYHSWERDDQYAYSQPGPSHHRPEYHRHRNSYEDYRAPPEGRHYTYDAERKVYSQYPDLHQIHGSSQPRTPLASHSTQHSYYHQPAGVNHGPSHAYGPPTFAAAQANLPNSAPSVTPFPPLPPKIPIQPTNLPPIQPQPVLHPIPFWVPPPTMPVPPFPAAMPIYPPPNNAPLFQTQKIDASKVPSVQNESTSGPGGVQDQQNGDNQQQQGGDDAKNAANNNSNTVPSSSAQDPPQNTNNNQNNGDWKPSAENNATGNGSTWANEGANESWSNNNNSQNLDDSENNGDNTPNWNNDTNGDNSGQGLGDNTTNTGNGQGWDNDNNHDAGGGSWQNEPIQTDGGNQQGNNGGGWGNENGNCGVGENGQASNGSNNQDIGSTSNNRPVPSGNISNSRSLYGPHGAYYTSIASAQHAPPAEAEEEPRYDVPQAVAQCMGITKQVQPGKGYLYNKKRCVPHYIDDLDEPYARFVFKYRTKEQLKDEIGVEIAAEPSPNEDVNALENLDKAELIQMVLRAKGALGGSIPSPPPKVTPPSVRSFEQVPVDPPDVGFLRYNLPSMRNVSNTTGLGIRFSNASSNQSNPGNADPSNNHHNWNNGSNNDWQTGNNQQNSGGNNGGTQKWQDNNQQQGNNSGNSQNWGSGGSNNNNNGGNSNDIWNNVSASNKNGWDGQQEKQPKVASNPSRNFSAQATSRRGSAISPKGQSSARSQGRGAGSTAGPPGDILDYVLNNPEAAARMGIAGPPPPPPLAPQIACTGSGTVGGGQTNIDMGFSESVSGAGPRPPTPTEPPPPCSPLSVQDQGAFGAAGWGAGGGENPMQPRSGW</sequence>
<feature type="region of interest" description="Disordered" evidence="1">
    <location>
        <begin position="247"/>
        <end position="323"/>
    </location>
</feature>
<feature type="compositionally biased region" description="Basic and acidic residues" evidence="1">
    <location>
        <begin position="358"/>
        <end position="369"/>
    </location>
</feature>
<keyword evidence="3" id="KW-1185">Reference proteome</keyword>
<dbReference type="GeneID" id="27351413"/>
<feature type="compositionally biased region" description="Polar residues" evidence="1">
    <location>
        <begin position="579"/>
        <end position="591"/>
    </location>
</feature>
<dbReference type="AlphaFoldDB" id="A0A0D2ABY9"/>
<dbReference type="RefSeq" id="XP_016242538.1">
    <property type="nucleotide sequence ID" value="XM_016399726.1"/>
</dbReference>
<feature type="compositionally biased region" description="Gly residues" evidence="1">
    <location>
        <begin position="671"/>
        <end position="691"/>
    </location>
</feature>
<feature type="compositionally biased region" description="Polar residues" evidence="1">
    <location>
        <begin position="391"/>
        <end position="409"/>
    </location>
</feature>
<proteinExistence type="predicted"/>
<feature type="region of interest" description="Disordered" evidence="1">
    <location>
        <begin position="388"/>
        <end position="411"/>
    </location>
</feature>
<gene>
    <name evidence="2" type="ORF">PV07_12219</name>
</gene>
<feature type="compositionally biased region" description="Low complexity" evidence="1">
    <location>
        <begin position="526"/>
        <end position="572"/>
    </location>
</feature>